<dbReference type="SUPFAM" id="SSF52374">
    <property type="entry name" value="Nucleotidylyl transferase"/>
    <property type="match status" value="1"/>
</dbReference>
<reference evidence="9 10" key="1">
    <citation type="submission" date="2024-06" db="EMBL/GenBank/DDBJ databases">
        <title>Genomic Encyclopedia of Type Strains, Phase IV (KMG-IV): sequencing the most valuable type-strain genomes for metagenomic binning, comparative biology and taxonomic classification.</title>
        <authorList>
            <person name="Goeker M."/>
        </authorList>
    </citation>
    <scope>NUCLEOTIDE SEQUENCE [LARGE SCALE GENOMIC DNA]</scope>
    <source>
        <strain evidence="9 10">DSM 29288</strain>
    </source>
</reference>
<dbReference type="InterPro" id="IPR000924">
    <property type="entry name" value="Glu/Gln-tRNA-synth"/>
</dbReference>
<proteinExistence type="inferred from homology"/>
<evidence type="ECO:0000313" key="9">
    <source>
        <dbReference type="EMBL" id="MET3758684.1"/>
    </source>
</evidence>
<keyword evidence="6 7" id="KW-0030">Aminoacyl-tRNA synthetase</keyword>
<gene>
    <name evidence="9" type="ORF">ABID08_006067</name>
</gene>
<dbReference type="PRINTS" id="PR00987">
    <property type="entry name" value="TRNASYNTHGLU"/>
</dbReference>
<name>A0ABV2MQE8_9HYPH</name>
<dbReference type="GO" id="GO:0016874">
    <property type="term" value="F:ligase activity"/>
    <property type="evidence" value="ECO:0007669"/>
    <property type="project" value="UniProtKB-KW"/>
</dbReference>
<dbReference type="Pfam" id="PF00749">
    <property type="entry name" value="tRNA-synt_1c"/>
    <property type="match status" value="1"/>
</dbReference>
<dbReference type="GeneID" id="91150408"/>
<keyword evidence="10" id="KW-1185">Reference proteome</keyword>
<protein>
    <submittedName>
        <fullName evidence="9">Glutamyl-Q tRNA(Asp) synthetase</fullName>
        <ecNumber evidence="9">6.1.1.-</ecNumber>
    </submittedName>
</protein>
<dbReference type="PANTHER" id="PTHR43311:SF1">
    <property type="entry name" value="GLUTAMYL-Q TRNA(ASP) SYNTHETASE"/>
    <property type="match status" value="1"/>
</dbReference>
<dbReference type="EC" id="6.1.1.-" evidence="9"/>
<dbReference type="InterPro" id="IPR014729">
    <property type="entry name" value="Rossmann-like_a/b/a_fold"/>
</dbReference>
<evidence type="ECO:0000256" key="2">
    <source>
        <dbReference type="ARBA" id="ARBA00022723"/>
    </source>
</evidence>
<keyword evidence="7" id="KW-0648">Protein biosynthesis</keyword>
<dbReference type="PANTHER" id="PTHR43311">
    <property type="entry name" value="GLUTAMATE--TRNA LIGASE"/>
    <property type="match status" value="1"/>
</dbReference>
<keyword evidence="3 7" id="KW-0547">Nucleotide-binding</keyword>
<keyword evidence="5 7" id="KW-0067">ATP-binding</keyword>
<evidence type="ECO:0000259" key="8">
    <source>
        <dbReference type="Pfam" id="PF00749"/>
    </source>
</evidence>
<evidence type="ECO:0000256" key="3">
    <source>
        <dbReference type="ARBA" id="ARBA00022741"/>
    </source>
</evidence>
<sequence length="293" mass="32859">MTTSERQKPVFRFAPSPNGPLHLGHALSAFLNRDMAEALQGRLLLRIEDIDQARCTPEFEAGILRDLNWLGIDWESPVRRQSEHFPEYQAALHALIERSLVYPAFLTRSEVKARVAAYEAAGESWPRDPDGTPHYPPIDRERPETEWRDILSSGKRHAWRLDMRKALDLIGELLFWTETGDSRTGEIAAEPGVWGDVVLSRSDAPSSYHLSVVVDDALQGVTHVVRGLDLFHATSVHRLLQVLLGLPQPLYHHHRLILDADGRKLSKSEGDSGIAELRARGTSGADIRRLVGL</sequence>
<accession>A0ABV2MQE8</accession>
<comment type="similarity">
    <text evidence="7">Belongs to the class-I aminoacyl-tRNA synthetase family.</text>
</comment>
<keyword evidence="2" id="KW-0479">Metal-binding</keyword>
<dbReference type="NCBIfam" id="NF004315">
    <property type="entry name" value="PRK05710.1-4"/>
    <property type="match status" value="1"/>
</dbReference>
<dbReference type="InterPro" id="IPR020058">
    <property type="entry name" value="Glu/Gln-tRNA-synth_Ib_cat-dom"/>
</dbReference>
<organism evidence="9 10">
    <name type="scientific">Rhizobium binae</name>
    <dbReference type="NCBI Taxonomy" id="1138190"/>
    <lineage>
        <taxon>Bacteria</taxon>
        <taxon>Pseudomonadati</taxon>
        <taxon>Pseudomonadota</taxon>
        <taxon>Alphaproteobacteria</taxon>
        <taxon>Hyphomicrobiales</taxon>
        <taxon>Rhizobiaceae</taxon>
        <taxon>Rhizobium/Agrobacterium group</taxon>
        <taxon>Rhizobium</taxon>
    </lineage>
</organism>
<dbReference type="InterPro" id="IPR049940">
    <property type="entry name" value="GluQ/Sye"/>
</dbReference>
<feature type="domain" description="Glutamyl/glutaminyl-tRNA synthetase class Ib catalytic" evidence="8">
    <location>
        <begin position="11"/>
        <end position="271"/>
    </location>
</feature>
<evidence type="ECO:0000256" key="7">
    <source>
        <dbReference type="RuleBase" id="RU363037"/>
    </source>
</evidence>
<dbReference type="EMBL" id="JBEPMY010000034">
    <property type="protein sequence ID" value="MET3758684.1"/>
    <property type="molecule type" value="Genomic_DNA"/>
</dbReference>
<evidence type="ECO:0000256" key="1">
    <source>
        <dbReference type="ARBA" id="ARBA00022598"/>
    </source>
</evidence>
<evidence type="ECO:0000313" key="10">
    <source>
        <dbReference type="Proteomes" id="UP001549077"/>
    </source>
</evidence>
<dbReference type="Proteomes" id="UP001549077">
    <property type="component" value="Unassembled WGS sequence"/>
</dbReference>
<dbReference type="RefSeq" id="WP_168296691.1">
    <property type="nucleotide sequence ID" value="NZ_CP071604.1"/>
</dbReference>
<keyword evidence="4" id="KW-0862">Zinc</keyword>
<dbReference type="PROSITE" id="PS00178">
    <property type="entry name" value="AA_TRNA_LIGASE_I"/>
    <property type="match status" value="1"/>
</dbReference>
<dbReference type="Gene3D" id="3.40.50.620">
    <property type="entry name" value="HUPs"/>
    <property type="match status" value="1"/>
</dbReference>
<evidence type="ECO:0000256" key="6">
    <source>
        <dbReference type="ARBA" id="ARBA00023146"/>
    </source>
</evidence>
<evidence type="ECO:0000256" key="5">
    <source>
        <dbReference type="ARBA" id="ARBA00022840"/>
    </source>
</evidence>
<evidence type="ECO:0000256" key="4">
    <source>
        <dbReference type="ARBA" id="ARBA00022833"/>
    </source>
</evidence>
<comment type="caution">
    <text evidence="9">The sequence shown here is derived from an EMBL/GenBank/DDBJ whole genome shotgun (WGS) entry which is preliminary data.</text>
</comment>
<keyword evidence="1 7" id="KW-0436">Ligase</keyword>
<dbReference type="InterPro" id="IPR001412">
    <property type="entry name" value="aa-tRNA-synth_I_CS"/>
</dbReference>